<evidence type="ECO:0000256" key="3">
    <source>
        <dbReference type="PROSITE-ProRule" id="PRU00339"/>
    </source>
</evidence>
<accession>H1Z0T1</accession>
<keyword evidence="5" id="KW-1185">Reference proteome</keyword>
<dbReference type="InterPro" id="IPR051685">
    <property type="entry name" value="Ycf3/AcsC/BcsC/TPR_MFPF"/>
</dbReference>
<dbReference type="InterPro" id="IPR011990">
    <property type="entry name" value="TPR-like_helical_dom_sf"/>
</dbReference>
<dbReference type="HOGENOM" id="CLU_914021_0_0_2"/>
<reference evidence="4 5" key="1">
    <citation type="submission" date="2011-10" db="EMBL/GenBank/DDBJ databases">
        <title>The Improved High-Quality Draft genome of Methanoplanus limicola DSM 2279.</title>
        <authorList>
            <consortium name="US DOE Joint Genome Institute (JGI-PGF)"/>
            <person name="Lucas S."/>
            <person name="Copeland A."/>
            <person name="Lapidus A."/>
            <person name="Glavina del Rio T."/>
            <person name="Dalin E."/>
            <person name="Tice H."/>
            <person name="Bruce D."/>
            <person name="Goodwin L."/>
            <person name="Pitluck S."/>
            <person name="Peters L."/>
            <person name="Mikhailova N."/>
            <person name="Lu M."/>
            <person name="Kyrpides N."/>
            <person name="Mavromatis K."/>
            <person name="Ivanova N."/>
            <person name="Markowitz V."/>
            <person name="Cheng J.-F."/>
            <person name="Hugenholtz P."/>
            <person name="Woyke T."/>
            <person name="Wu D."/>
            <person name="Wirth R."/>
            <person name="Brambilla E.-M."/>
            <person name="Klenk H.-P."/>
            <person name="Eisen J.A."/>
        </authorList>
    </citation>
    <scope>NUCLEOTIDE SEQUENCE [LARGE SCALE GENOMIC DNA]</scope>
    <source>
        <strain evidence="4 5">DSM 2279</strain>
    </source>
</reference>
<evidence type="ECO:0000256" key="1">
    <source>
        <dbReference type="ARBA" id="ARBA00022737"/>
    </source>
</evidence>
<dbReference type="SUPFAM" id="SSF48452">
    <property type="entry name" value="TPR-like"/>
    <property type="match status" value="1"/>
</dbReference>
<sequence length="304" mass="34378">MESNIITENSPAEGIKDVLTIRDALIKCAECLDRTEDCISEKDIKKAEEAFSKSSESFNEAFITLQNIHTDLLRSEEYGEITALCDEINKNLQRINKTGRKLGLNMLSMVKAIESETETIRASCFIARKDYLSAVKIYDASIKKNKHSAAVWVARAMCLTELEKYKEAIRSADKGIASEEDSQRGWLCKGIAYLRSGRYERALESFEEAVLADTSKQCSYYYMLLSYLGLNSEDEAKKLIKRLLKKNPGPEDYYIIYLIQAAFKNEAEAEDAKSHALEMEPDIASWQSVADIKSEIGRITAKKK</sequence>
<feature type="repeat" description="TPR" evidence="3">
    <location>
        <begin position="183"/>
        <end position="216"/>
    </location>
</feature>
<keyword evidence="2 3" id="KW-0802">TPR repeat</keyword>
<dbReference type="InterPro" id="IPR019734">
    <property type="entry name" value="TPR_rpt"/>
</dbReference>
<dbReference type="InParanoid" id="H1Z0T1"/>
<dbReference type="RefSeq" id="WP_004078476.1">
    <property type="nucleotide sequence ID" value="NZ_CM001436.1"/>
</dbReference>
<evidence type="ECO:0000313" key="5">
    <source>
        <dbReference type="Proteomes" id="UP000005741"/>
    </source>
</evidence>
<dbReference type="PANTHER" id="PTHR44943:SF8">
    <property type="entry name" value="TPR REPEAT-CONTAINING PROTEIN MJ0263"/>
    <property type="match status" value="1"/>
</dbReference>
<organism evidence="4 5">
    <name type="scientific">Methanoplanus limicola DSM 2279</name>
    <dbReference type="NCBI Taxonomy" id="937775"/>
    <lineage>
        <taxon>Archaea</taxon>
        <taxon>Methanobacteriati</taxon>
        <taxon>Methanobacteriota</taxon>
        <taxon>Stenosarchaea group</taxon>
        <taxon>Methanomicrobia</taxon>
        <taxon>Methanomicrobiales</taxon>
        <taxon>Methanomicrobiaceae</taxon>
        <taxon>Methanoplanus</taxon>
    </lineage>
</organism>
<dbReference type="SMART" id="SM00028">
    <property type="entry name" value="TPR"/>
    <property type="match status" value="3"/>
</dbReference>
<dbReference type="Gene3D" id="1.25.40.10">
    <property type="entry name" value="Tetratricopeptide repeat domain"/>
    <property type="match status" value="1"/>
</dbReference>
<keyword evidence="1" id="KW-0677">Repeat</keyword>
<proteinExistence type="predicted"/>
<dbReference type="OrthoDB" id="115601at2157"/>
<dbReference type="AlphaFoldDB" id="H1Z0T1"/>
<protein>
    <submittedName>
        <fullName evidence="4">Tetratricopeptide TPR_2 repeat-containing protein</fullName>
    </submittedName>
</protein>
<dbReference type="PROSITE" id="PS50005">
    <property type="entry name" value="TPR"/>
    <property type="match status" value="1"/>
</dbReference>
<evidence type="ECO:0000313" key="4">
    <source>
        <dbReference type="EMBL" id="EHQ36224.1"/>
    </source>
</evidence>
<gene>
    <name evidence="4" type="ORF">Metlim_2151</name>
</gene>
<dbReference type="EMBL" id="CM001436">
    <property type="protein sequence ID" value="EHQ36224.1"/>
    <property type="molecule type" value="Genomic_DNA"/>
</dbReference>
<dbReference type="InterPro" id="IPR015374">
    <property type="entry name" value="ChAPs"/>
</dbReference>
<dbReference type="Pfam" id="PF09295">
    <property type="entry name" value="ChAPs"/>
    <property type="match status" value="1"/>
</dbReference>
<dbReference type="PANTHER" id="PTHR44943">
    <property type="entry name" value="CELLULOSE SYNTHASE OPERON PROTEIN C"/>
    <property type="match status" value="1"/>
</dbReference>
<evidence type="ECO:0000256" key="2">
    <source>
        <dbReference type="ARBA" id="ARBA00022803"/>
    </source>
</evidence>
<name>H1Z0T1_9EURY</name>
<dbReference type="Proteomes" id="UP000005741">
    <property type="component" value="Chromosome"/>
</dbReference>
<dbReference type="STRING" id="937775.Metlim_2151"/>